<dbReference type="OrthoDB" id="1442370at2"/>
<comment type="caution">
    <text evidence="1">The sequence shown here is derived from an EMBL/GenBank/DDBJ whole genome shotgun (WGS) entry which is preliminary data.</text>
</comment>
<dbReference type="Proteomes" id="UP000276282">
    <property type="component" value="Unassembled WGS sequence"/>
</dbReference>
<evidence type="ECO:0008006" key="3">
    <source>
        <dbReference type="Google" id="ProtNLM"/>
    </source>
</evidence>
<gene>
    <name evidence="1" type="ORF">BC962_1242</name>
</gene>
<proteinExistence type="predicted"/>
<organism evidence="1 2">
    <name type="scientific">Gillisia mitskevichiae</name>
    <dbReference type="NCBI Taxonomy" id="270921"/>
    <lineage>
        <taxon>Bacteria</taxon>
        <taxon>Pseudomonadati</taxon>
        <taxon>Bacteroidota</taxon>
        <taxon>Flavobacteriia</taxon>
        <taxon>Flavobacteriales</taxon>
        <taxon>Flavobacteriaceae</taxon>
        <taxon>Gillisia</taxon>
    </lineage>
</organism>
<dbReference type="RefSeq" id="WP_121345033.1">
    <property type="nucleotide sequence ID" value="NZ_RBLG01000002.1"/>
</dbReference>
<evidence type="ECO:0000313" key="2">
    <source>
        <dbReference type="Proteomes" id="UP000276282"/>
    </source>
</evidence>
<sequence>MVEKITEFYKMEFYNSYVIIEGLGQQEIDSSISKRTIETILDHYKGNNFVIISNRTTNYTLMPDAYSPGVFKKIKGIAIVSKYEEVREKAIIEQEKFDSSFAFFSNLEDAKHWAENFFATY</sequence>
<accession>A0A495PS18</accession>
<keyword evidence="2" id="KW-1185">Reference proteome</keyword>
<dbReference type="AlphaFoldDB" id="A0A495PS18"/>
<protein>
    <recommendedName>
        <fullName evidence="3">SpoIIAA-like protein</fullName>
    </recommendedName>
</protein>
<evidence type="ECO:0000313" key="1">
    <source>
        <dbReference type="EMBL" id="RKS52997.1"/>
    </source>
</evidence>
<dbReference type="EMBL" id="RBLG01000002">
    <property type="protein sequence ID" value="RKS52997.1"/>
    <property type="molecule type" value="Genomic_DNA"/>
</dbReference>
<name>A0A495PS18_9FLAO</name>
<reference evidence="1 2" key="1">
    <citation type="submission" date="2018-10" db="EMBL/GenBank/DDBJ databases">
        <title>Genomic Encyclopedia of Archaeal and Bacterial Type Strains, Phase II (KMG-II): from individual species to whole genera.</title>
        <authorList>
            <person name="Goeker M."/>
        </authorList>
    </citation>
    <scope>NUCLEOTIDE SEQUENCE [LARGE SCALE GENOMIC DNA]</scope>
    <source>
        <strain evidence="1 2">DSM 19839</strain>
    </source>
</reference>